<dbReference type="PIRSF" id="PIRSF021603">
    <property type="entry name" value="UCP21603_acetyltransf"/>
    <property type="match status" value="1"/>
</dbReference>
<dbReference type="EMBL" id="BMXK01000007">
    <property type="protein sequence ID" value="GHD07563.1"/>
    <property type="molecule type" value="Genomic_DNA"/>
</dbReference>
<dbReference type="InterPro" id="IPR000182">
    <property type="entry name" value="GNAT_dom"/>
</dbReference>
<comment type="caution">
    <text evidence="2">The sequence shown here is derived from an EMBL/GenBank/DDBJ whole genome shotgun (WGS) entry which is preliminary data.</text>
</comment>
<dbReference type="Pfam" id="PF00583">
    <property type="entry name" value="Acetyltransf_1"/>
    <property type="match status" value="1"/>
</dbReference>
<dbReference type="InterPro" id="IPR016181">
    <property type="entry name" value="Acyl_CoA_acyltransferase"/>
</dbReference>
<evidence type="ECO:0000313" key="3">
    <source>
        <dbReference type="Proteomes" id="UP000642819"/>
    </source>
</evidence>
<accession>A0ABQ3GHS2</accession>
<organism evidence="2 3">
    <name type="scientific">Zhihengliuella salsuginis</name>
    <dbReference type="NCBI Taxonomy" id="578222"/>
    <lineage>
        <taxon>Bacteria</taxon>
        <taxon>Bacillati</taxon>
        <taxon>Actinomycetota</taxon>
        <taxon>Actinomycetes</taxon>
        <taxon>Micrococcales</taxon>
        <taxon>Micrococcaceae</taxon>
        <taxon>Zhihengliuella</taxon>
    </lineage>
</organism>
<dbReference type="Gene3D" id="3.40.630.30">
    <property type="match status" value="1"/>
</dbReference>
<evidence type="ECO:0000259" key="1">
    <source>
        <dbReference type="PROSITE" id="PS51186"/>
    </source>
</evidence>
<reference evidence="3" key="1">
    <citation type="journal article" date="2019" name="Int. J. Syst. Evol. Microbiol.">
        <title>The Global Catalogue of Microorganisms (GCM) 10K type strain sequencing project: providing services to taxonomists for standard genome sequencing and annotation.</title>
        <authorList>
            <consortium name="The Broad Institute Genomics Platform"/>
            <consortium name="The Broad Institute Genome Sequencing Center for Infectious Disease"/>
            <person name="Wu L."/>
            <person name="Ma J."/>
        </authorList>
    </citation>
    <scope>NUCLEOTIDE SEQUENCE [LARGE SCALE GENOMIC DNA]</scope>
    <source>
        <strain evidence="3">KCTC 19466</strain>
    </source>
</reference>
<feature type="domain" description="N-acetyltransferase" evidence="1">
    <location>
        <begin position="131"/>
        <end position="271"/>
    </location>
</feature>
<sequence>MLSGEDTADLSGLVDRDPVAHIFVRAQLDVHGSAAPEGGPLVLGYFDDGQLTSACWVGANIVPLNCTALQAKRFGEAVLRLGRSFSSLFGPASAVRGMWEVLRFGPQTAFDIRASQPLLATGCPPAVPPAATVRPSVPEEYDAVLPACAAMFQEELGYSPLGGGGGAYRQRVRSLIDQGHSFVDIAPDGAVIFKSELGTVTRHVTQIQGVWMSPEFRGRGLAAGYMAAVVRHALMIAPVTSLYVNDFNAPALAAYQRVGFEKVGDFATVLF</sequence>
<dbReference type="Proteomes" id="UP000642819">
    <property type="component" value="Unassembled WGS sequence"/>
</dbReference>
<evidence type="ECO:0000313" key="2">
    <source>
        <dbReference type="EMBL" id="GHD07563.1"/>
    </source>
</evidence>
<dbReference type="Pfam" id="PF13312">
    <property type="entry name" value="DUF4081"/>
    <property type="match status" value="1"/>
</dbReference>
<dbReference type="InterPro" id="IPR016794">
    <property type="entry name" value="UCP21603_acetyltransf"/>
</dbReference>
<dbReference type="PROSITE" id="PS51186">
    <property type="entry name" value="GNAT"/>
    <property type="match status" value="1"/>
</dbReference>
<proteinExistence type="predicted"/>
<gene>
    <name evidence="2" type="ORF">GCM10008096_18440</name>
</gene>
<keyword evidence="3" id="KW-1185">Reference proteome</keyword>
<dbReference type="SUPFAM" id="SSF55729">
    <property type="entry name" value="Acyl-CoA N-acyltransferases (Nat)"/>
    <property type="match status" value="1"/>
</dbReference>
<protein>
    <submittedName>
        <fullName evidence="2">N-acetyltransferase GCN5</fullName>
    </submittedName>
</protein>
<name>A0ABQ3GHS2_9MICC</name>
<dbReference type="InterPro" id="IPR025289">
    <property type="entry name" value="DUF4081"/>
</dbReference>